<dbReference type="InterPro" id="IPR012280">
    <property type="entry name" value="Semialdhyde_DH_dimer_dom"/>
</dbReference>
<dbReference type="SMART" id="SM00859">
    <property type="entry name" value="Semialdhyde_dh"/>
    <property type="match status" value="1"/>
</dbReference>
<name>A0A840AER8_9PROT</name>
<dbReference type="Gene3D" id="3.30.360.10">
    <property type="entry name" value="Dihydrodipicolinate Reductase, domain 2"/>
    <property type="match status" value="1"/>
</dbReference>
<dbReference type="NCBIfam" id="NF011456">
    <property type="entry name" value="PRK14874.1"/>
    <property type="match status" value="1"/>
</dbReference>
<keyword evidence="3" id="KW-0560">Oxidoreductase</keyword>
<feature type="domain" description="Semialdehyde dehydrogenase NAD-binding" evidence="2">
    <location>
        <begin position="4"/>
        <end position="120"/>
    </location>
</feature>
<gene>
    <name evidence="3" type="ORF">GGQ83_002844</name>
</gene>
<dbReference type="GO" id="GO:0004073">
    <property type="term" value="F:aspartate-semialdehyde dehydrogenase activity"/>
    <property type="evidence" value="ECO:0007669"/>
    <property type="project" value="UniProtKB-EC"/>
</dbReference>
<sequence length="343" mass="36330">MAFRVAVAGTNTLAGREALKALAERDFPVAEITALGTGRSAGQEISFGERQVLKMRALEAFDFAGLDLVIFAVGEADARLHIPRAVAAGAWVVDLSPAFRMEPGVALVVPEVNGEALARQRKKRIIASPSPTAVFAALVAAPLRALAPLLRVNVVSLQPASGIGKDGMDELFAQTRASFVNDIPAPQHFPKPIAFNLVPQTSAFAEDGATRDEALLPLELRKLLDPDLKAMATCLRVPVFVGEALALQLEFAEAVGIAEARAALRQAPGLSFFDTREEGGYPTPMDAAGEDEVSVSRLRRDGSVAHGLSLWVVGDNLRKGSGLNAVQIAEEMAELGLLAKAIR</sequence>
<dbReference type="EMBL" id="JACIDJ010000005">
    <property type="protein sequence ID" value="MBB3899392.1"/>
    <property type="molecule type" value="Genomic_DNA"/>
</dbReference>
<dbReference type="Pfam" id="PF02774">
    <property type="entry name" value="Semialdhyde_dhC"/>
    <property type="match status" value="1"/>
</dbReference>
<dbReference type="EC" id="1.2.1.11" evidence="3"/>
<evidence type="ECO:0000313" key="3">
    <source>
        <dbReference type="EMBL" id="MBB3899392.1"/>
    </source>
</evidence>
<dbReference type="GO" id="GO:0008652">
    <property type="term" value="P:amino acid biosynthetic process"/>
    <property type="evidence" value="ECO:0007669"/>
    <property type="project" value="InterPro"/>
</dbReference>
<dbReference type="SUPFAM" id="SSF55347">
    <property type="entry name" value="Glyceraldehyde-3-phosphate dehydrogenase-like, C-terminal domain"/>
    <property type="match status" value="1"/>
</dbReference>
<comment type="caution">
    <text evidence="3">The sequence shown here is derived from an EMBL/GenBank/DDBJ whole genome shotgun (WGS) entry which is preliminary data.</text>
</comment>
<dbReference type="SUPFAM" id="SSF51735">
    <property type="entry name" value="NAD(P)-binding Rossmann-fold domains"/>
    <property type="match status" value="1"/>
</dbReference>
<dbReference type="Pfam" id="PF01118">
    <property type="entry name" value="Semialdhyde_dh"/>
    <property type="match status" value="1"/>
</dbReference>
<evidence type="ECO:0000256" key="1">
    <source>
        <dbReference type="ARBA" id="ARBA00010584"/>
    </source>
</evidence>
<dbReference type="Gene3D" id="3.40.50.720">
    <property type="entry name" value="NAD(P)-binding Rossmann-like Domain"/>
    <property type="match status" value="1"/>
</dbReference>
<organism evidence="3 4">
    <name type="scientific">Roseococcus suduntuyensis</name>
    <dbReference type="NCBI Taxonomy" id="455361"/>
    <lineage>
        <taxon>Bacteria</taxon>
        <taxon>Pseudomonadati</taxon>
        <taxon>Pseudomonadota</taxon>
        <taxon>Alphaproteobacteria</taxon>
        <taxon>Acetobacterales</taxon>
        <taxon>Roseomonadaceae</taxon>
        <taxon>Roseococcus</taxon>
    </lineage>
</organism>
<dbReference type="RefSeq" id="WP_184385112.1">
    <property type="nucleotide sequence ID" value="NZ_JACIDJ010000005.1"/>
</dbReference>
<dbReference type="InterPro" id="IPR000534">
    <property type="entry name" value="Semialdehyde_DH_NAD-bd"/>
</dbReference>
<evidence type="ECO:0000259" key="2">
    <source>
        <dbReference type="SMART" id="SM00859"/>
    </source>
</evidence>
<dbReference type="Proteomes" id="UP000553193">
    <property type="component" value="Unassembled WGS sequence"/>
</dbReference>
<dbReference type="AlphaFoldDB" id="A0A840AER8"/>
<proteinExistence type="inferred from homology"/>
<dbReference type="GO" id="GO:0046983">
    <property type="term" value="F:protein dimerization activity"/>
    <property type="evidence" value="ECO:0007669"/>
    <property type="project" value="InterPro"/>
</dbReference>
<comment type="similarity">
    <text evidence="1">Belongs to the aspartate-semialdehyde dehydrogenase family.</text>
</comment>
<accession>A0A840AER8</accession>
<keyword evidence="4" id="KW-1185">Reference proteome</keyword>
<dbReference type="GO" id="GO:0051287">
    <property type="term" value="F:NAD binding"/>
    <property type="evidence" value="ECO:0007669"/>
    <property type="project" value="InterPro"/>
</dbReference>
<reference evidence="3 4" key="1">
    <citation type="submission" date="2020-08" db="EMBL/GenBank/DDBJ databases">
        <title>Genomic Encyclopedia of Type Strains, Phase IV (KMG-IV): sequencing the most valuable type-strain genomes for metagenomic binning, comparative biology and taxonomic classification.</title>
        <authorList>
            <person name="Goeker M."/>
        </authorList>
    </citation>
    <scope>NUCLEOTIDE SEQUENCE [LARGE SCALE GENOMIC DNA]</scope>
    <source>
        <strain evidence="3 4">DSM 19979</strain>
    </source>
</reference>
<dbReference type="PANTHER" id="PTHR46278">
    <property type="entry name" value="DEHYDROGENASE, PUTATIVE-RELATED"/>
    <property type="match status" value="1"/>
</dbReference>
<protein>
    <submittedName>
        <fullName evidence="3">Aspartate-semialdehyde dehydrogenase</fullName>
        <ecNumber evidence="3">1.2.1.11</ecNumber>
    </submittedName>
</protein>
<dbReference type="InterPro" id="IPR036291">
    <property type="entry name" value="NAD(P)-bd_dom_sf"/>
</dbReference>
<dbReference type="PIRSF" id="PIRSF000148">
    <property type="entry name" value="ASA_dh"/>
    <property type="match status" value="1"/>
</dbReference>
<evidence type="ECO:0000313" key="4">
    <source>
        <dbReference type="Proteomes" id="UP000553193"/>
    </source>
</evidence>
<dbReference type="PANTHER" id="PTHR46278:SF2">
    <property type="entry name" value="ASPARTATE-SEMIALDEHYDE DEHYDROGENASE"/>
    <property type="match status" value="1"/>
</dbReference>